<proteinExistence type="predicted"/>
<dbReference type="Proteomes" id="UP001330749">
    <property type="component" value="Unassembled WGS sequence"/>
</dbReference>
<evidence type="ECO:0000313" key="2">
    <source>
        <dbReference type="Proteomes" id="UP001330749"/>
    </source>
</evidence>
<organism evidence="1 2">
    <name type="scientific">Bacillus xiapuensis</name>
    <dbReference type="NCBI Taxonomy" id="2014075"/>
    <lineage>
        <taxon>Bacteria</taxon>
        <taxon>Bacillati</taxon>
        <taxon>Bacillota</taxon>
        <taxon>Bacilli</taxon>
        <taxon>Bacillales</taxon>
        <taxon>Bacillaceae</taxon>
        <taxon>Bacillus</taxon>
    </lineage>
</organism>
<gene>
    <name evidence="1" type="ORF">P4447_17445</name>
</gene>
<dbReference type="RefSeq" id="WP_327969329.1">
    <property type="nucleotide sequence ID" value="NZ_JARMQG010000285.1"/>
</dbReference>
<keyword evidence="2" id="KW-1185">Reference proteome</keyword>
<dbReference type="EMBL" id="JARMQG010000285">
    <property type="protein sequence ID" value="MED3564205.1"/>
    <property type="molecule type" value="Genomic_DNA"/>
</dbReference>
<comment type="caution">
    <text evidence="1">The sequence shown here is derived from an EMBL/GenBank/DDBJ whole genome shotgun (WGS) entry which is preliminary data.</text>
</comment>
<accession>A0ABU6NDT2</accession>
<reference evidence="1 2" key="1">
    <citation type="submission" date="2023-03" db="EMBL/GenBank/DDBJ databases">
        <title>Bacillus Genome Sequencing.</title>
        <authorList>
            <person name="Dunlap C."/>
        </authorList>
    </citation>
    <scope>NUCLEOTIDE SEQUENCE [LARGE SCALE GENOMIC DNA]</scope>
    <source>
        <strain evidence="1 2">B-14544</strain>
    </source>
</reference>
<sequence length="38" mass="3947">MASLLSFQGGLTVPACAEAKGGVAQLTKALSNRWLCPR</sequence>
<name>A0ABU6NDT2_9BACI</name>
<protein>
    <submittedName>
        <fullName evidence="1">Uncharacterized protein</fullName>
    </submittedName>
</protein>
<evidence type="ECO:0000313" key="1">
    <source>
        <dbReference type="EMBL" id="MED3564205.1"/>
    </source>
</evidence>